<feature type="domain" description="CHK kinase-like" evidence="1">
    <location>
        <begin position="125"/>
        <end position="301"/>
    </location>
</feature>
<proteinExistence type="predicted"/>
<keyword evidence="3" id="KW-1185">Reference proteome</keyword>
<dbReference type="SMART" id="SM00587">
    <property type="entry name" value="CHK"/>
    <property type="match status" value="1"/>
</dbReference>
<dbReference type="InterPro" id="IPR011009">
    <property type="entry name" value="Kinase-like_dom_sf"/>
</dbReference>
<dbReference type="EMBL" id="JACCAA010000001">
    <property type="protein sequence ID" value="NYG57315.1"/>
    <property type="molecule type" value="Genomic_DNA"/>
</dbReference>
<sequence>MDELMRPSPAAVTTVPVSADPVASVEELTAEWLSTALGRRIDRVVAAQVGSGQIGSCHRLTLHGEAGTERMIAKLGAADATARAMLAGAYRTESRFYAELAEGLSIRIPDCRLATEVDDDGHVVILLEEAVRAEQGDQVAGCTPGQARAAAVNLAGLHAPRWCDPALLELGWINPAGEDDTALLTELAGPTVSAFLDQVGHLLSAEARSTLTELPSLFGPWLKARTERFALVHGDYRLDNLMFSTVDEEVVAVDWQTLSIGLPARDLAYLLGTGLAPADRRTHERGIVEAWHAALVRLGVDGYTLAEAWDDYRFAMVQGPLVTVFGCAYGTRTERGDQMFAAMAERSCAAIRELGTLELVG</sequence>
<accession>A0A7Y9UVI1</accession>
<gene>
    <name evidence="2" type="ORF">BJ980_000238</name>
</gene>
<dbReference type="InterPro" id="IPR002575">
    <property type="entry name" value="Aminoglycoside_PTrfase"/>
</dbReference>
<evidence type="ECO:0000259" key="1">
    <source>
        <dbReference type="SMART" id="SM00587"/>
    </source>
</evidence>
<dbReference type="InterPro" id="IPR052961">
    <property type="entry name" value="Oxido-Kinase-like_Enzymes"/>
</dbReference>
<dbReference type="AlphaFoldDB" id="A0A7Y9UVI1"/>
<dbReference type="SUPFAM" id="SSF56112">
    <property type="entry name" value="Protein kinase-like (PK-like)"/>
    <property type="match status" value="1"/>
</dbReference>
<dbReference type="InterPro" id="IPR015897">
    <property type="entry name" value="CHK_kinase-like"/>
</dbReference>
<dbReference type="Proteomes" id="UP000540656">
    <property type="component" value="Unassembled WGS sequence"/>
</dbReference>
<protein>
    <recommendedName>
        <fullName evidence="1">CHK kinase-like domain-containing protein</fullName>
    </recommendedName>
</protein>
<organism evidence="2 3">
    <name type="scientific">Nocardioides daedukensis</name>
    <dbReference type="NCBI Taxonomy" id="634462"/>
    <lineage>
        <taxon>Bacteria</taxon>
        <taxon>Bacillati</taxon>
        <taxon>Actinomycetota</taxon>
        <taxon>Actinomycetes</taxon>
        <taxon>Propionibacteriales</taxon>
        <taxon>Nocardioidaceae</taxon>
        <taxon>Nocardioides</taxon>
    </lineage>
</organism>
<reference evidence="2 3" key="1">
    <citation type="submission" date="2020-07" db="EMBL/GenBank/DDBJ databases">
        <title>Sequencing the genomes of 1000 actinobacteria strains.</title>
        <authorList>
            <person name="Klenk H.-P."/>
        </authorList>
    </citation>
    <scope>NUCLEOTIDE SEQUENCE [LARGE SCALE GENOMIC DNA]</scope>
    <source>
        <strain evidence="2 3">DSM 23819</strain>
    </source>
</reference>
<evidence type="ECO:0000313" key="3">
    <source>
        <dbReference type="Proteomes" id="UP000540656"/>
    </source>
</evidence>
<dbReference type="Pfam" id="PF01636">
    <property type="entry name" value="APH"/>
    <property type="match status" value="1"/>
</dbReference>
<dbReference type="PANTHER" id="PTHR23020">
    <property type="entry name" value="UNCHARACTERIZED NUCLEAR HORMONE RECEPTOR-RELATED"/>
    <property type="match status" value="1"/>
</dbReference>
<dbReference type="Gene3D" id="3.90.1200.10">
    <property type="match status" value="1"/>
</dbReference>
<name>A0A7Y9UVI1_9ACTN</name>
<dbReference type="PANTHER" id="PTHR23020:SF41">
    <property type="entry name" value="AMINOGLYCOSIDE PHOSPHOTRANSFERASE DOMAIN-CONTAINING PROTEIN"/>
    <property type="match status" value="1"/>
</dbReference>
<comment type="caution">
    <text evidence="2">The sequence shown here is derived from an EMBL/GenBank/DDBJ whole genome shotgun (WGS) entry which is preliminary data.</text>
</comment>
<dbReference type="RefSeq" id="WP_218855376.1">
    <property type="nucleotide sequence ID" value="NZ_JACCAA010000001.1"/>
</dbReference>
<evidence type="ECO:0000313" key="2">
    <source>
        <dbReference type="EMBL" id="NYG57315.1"/>
    </source>
</evidence>